<feature type="region of interest" description="Disordered" evidence="7">
    <location>
        <begin position="2007"/>
        <end position="2056"/>
    </location>
</feature>
<dbReference type="Gene3D" id="1.20.58.530">
    <property type="match status" value="1"/>
</dbReference>
<feature type="binding site" evidence="6">
    <location>
        <begin position="219"/>
        <end position="226"/>
    </location>
    <ligand>
        <name>ATP</name>
        <dbReference type="ChEBI" id="CHEBI:30616"/>
    </ligand>
</feature>
<evidence type="ECO:0000313" key="10">
    <source>
        <dbReference type="EMBL" id="KNC46294.1"/>
    </source>
</evidence>
<feature type="domain" description="Myosin motor" evidence="9">
    <location>
        <begin position="116"/>
        <end position="795"/>
    </location>
</feature>
<feature type="compositionally biased region" description="Polar residues" evidence="7">
    <location>
        <begin position="2139"/>
        <end position="2152"/>
    </location>
</feature>
<protein>
    <submittedName>
        <fullName evidence="10">Uncharacterized protein</fullName>
    </submittedName>
</protein>
<dbReference type="GO" id="GO:0007015">
    <property type="term" value="P:actin filament organization"/>
    <property type="evidence" value="ECO:0007669"/>
    <property type="project" value="TreeGrafter"/>
</dbReference>
<dbReference type="Gene3D" id="3.40.850.10">
    <property type="entry name" value="Kinesin motor domain"/>
    <property type="match status" value="1"/>
</dbReference>
<evidence type="ECO:0000259" key="8">
    <source>
        <dbReference type="PROSITE" id="PS50020"/>
    </source>
</evidence>
<dbReference type="PRINTS" id="PR00193">
    <property type="entry name" value="MYOSINHEAVY"/>
</dbReference>
<name>A0A0L0D1Q9_THETB</name>
<dbReference type="InterPro" id="IPR027417">
    <property type="entry name" value="P-loop_NTPase"/>
</dbReference>
<feature type="compositionally biased region" description="Basic and acidic residues" evidence="7">
    <location>
        <begin position="2070"/>
        <end position="2083"/>
    </location>
</feature>
<evidence type="ECO:0000259" key="9">
    <source>
        <dbReference type="PROSITE" id="PS51456"/>
    </source>
</evidence>
<evidence type="ECO:0000256" key="5">
    <source>
        <dbReference type="ARBA" id="ARBA00023203"/>
    </source>
</evidence>
<organism evidence="10 11">
    <name type="scientific">Thecamonas trahens ATCC 50062</name>
    <dbReference type="NCBI Taxonomy" id="461836"/>
    <lineage>
        <taxon>Eukaryota</taxon>
        <taxon>Apusozoa</taxon>
        <taxon>Apusomonadida</taxon>
        <taxon>Apusomonadidae</taxon>
        <taxon>Thecamonas</taxon>
    </lineage>
</organism>
<evidence type="ECO:0000256" key="3">
    <source>
        <dbReference type="ARBA" id="ARBA00023123"/>
    </source>
</evidence>
<feature type="domain" description="WW" evidence="8">
    <location>
        <begin position="12"/>
        <end position="45"/>
    </location>
</feature>
<dbReference type="GeneID" id="25562400"/>
<dbReference type="GO" id="GO:0005737">
    <property type="term" value="C:cytoplasm"/>
    <property type="evidence" value="ECO:0007669"/>
    <property type="project" value="TreeGrafter"/>
</dbReference>
<dbReference type="Gene3D" id="1.20.120.720">
    <property type="entry name" value="Myosin VI head, motor domain, U50 subdomain"/>
    <property type="match status" value="1"/>
</dbReference>
<sequence length="2163" mass="229887">MSLGKLPSTAPWDVPSAWEQLTTEDGLTYYYNAALDVTQTEQPACLASAMDSIETDDYVWVADAKHGFLPGRVLEGSIDAPELVETELGRQVRIKASARRSGAQPCYPLRRAALRADHDDLVQMGVIDEGIILHNLASRFKRDVIYTNIGSILIVVNPYKWFKIYGTDVMESYRAAAAAPASSAPLPPHIFAIAANAYTAMSDALTNGSPPNQSILISGESGAGKTEATKQALRYLAHVAGSSVDGVESRLLKANPLLEAFGNAATLRNYNSSRFGKWMEVFFDDSRAIVGANITNYLLEKSRVTQQAPGERNYHIFYELCVAAPPALRKQLGLGPPSSFAYTSTTTTIAAKHWSDAANFAEVMDAFSEMGMADVVEPVLSLVAAVLHLGNLEFVPGAAEGASAVASRAPLGHAARLLGVAEDALEQACTVRALRMARRETVLVPLSPADAANNRDALAKSLYSLLFDWLVTSVNASIAAPPDASVAASVGILDIFGFEIFETNSFEQLCINYTNEKLQQHFNQHTFKLEQQLYAAEGISYTAVTFVDNQPCLDLIEGKPAGILHVLDEEVLAPSGSDARFVDKLLTKHEGKSERFGRALSVASGFTVHHYAGAVAYDATGFVEKNKDRLEDDLLTLVTASTSDFLKSLFATARDSAASNRKKSIGAQFRTQLNDLMEELNATEPHYVRCIKPNSVKKPAVWDGHDCLMQLRYAGVFEAVAIRQTGYPWRLAHAAFIGRYGMFNSFNRVGAPAQICGEIIAAASPALSSSPDIQIGRTRVLYRAAAHNVLEIKRSLALTKAALSIQRVFRGFRARTLYAAMRSVYLQLKDAMATRQLAKLRPAVNAARAMWFQLGITDTAEALCVQLEDEAELSVLAAALVDKDPESHYEQIMSVIGKADKYALALPELETLRANVASIHVRKQALKDIVDGTADHDRERITKGLSVAASLGLDVSSLTGPADVALKAIAAEEKLLASVSSVLSAASPLAGASADALDAIVASTAPLSAALAKLRGARVKTPAGRELLAQVETTLALRTAIAGADWTALGKHVAAARDLGLESSQDVVAAAEGLELRKKMHKVAGSLRSAMEAKSAPALRGALAQGDALGMASSLWSSWIGLMEDAGDALAQHEFIVETVNAALSPYGDRRLGPLRAALEAAASYGFVAAEDLELVDKGQFVLQTREAIADQDFEELADIVGDAKRAGIKHHELDAAARGLSLRRLMSVVADYLTESMADRYLRGMEESLAKALELDMEDSLWSSWHDLIPEAAALVARHREVTSGLLAHLGPGTHGDIEGLQGALLDAREFGFAMEGDLMLIGEAKFTLQIRVGLAHAEFDAVTKAVSRAYKYDLVSPEIEAAADIVDLRAEMARLAGKLARAVKKHDGVALAALLVDAAALNMGDSVWSSWHDDVAEATNVLRKYEVLVKLLRSALYPDRSVDASAAAVAADDAADDSAAALEAATLAAGTELARTTQVHIAELDSALRKASAFGFAAAADAALVEAAQLVLTKRKALARGKFAKIAKVVAVARELGFEVGAAPGSGREMHPELVSAREMLKLRKKMKTVAVFLSDALAARDMAAVDEGLEVARRLGLDSSPWSSWGGAVADAVAFRAKYEAVRNELMEAMKVAPTIASGVGPSAELYAALDMYEALELRDEGDLVLEERASALLAMRLAVEARDFDAIEPFLGEDYAYLALQETSEGGAIAAGMELRQTMAPVAESLEEAMLNRSLSGLRAGLDAAAKLGMGVSIWSSWGALLISAGKVLSQHKSLRAQLIKAMAPETSPAGSELDALVETASSFGFTETRDTQLVVHVGILAELRSAVSAGAWSDVEAILGVAGSHGLDTAETQEAAAAFAKSELAQGRSAAQYVSALQGAMVDALNDSERPLRSLLTRIRLSGVRSPALTTALAAASELMAQLETVRALLTRGLKRIDAQALKDGVELAAAIGYASADVASAQVLLHELAQLAAMPQRASGVMEDDETAEAVVSGLTDEAAAIGDRDDGGVPAATLGSSGSKKKSRRRSKKKVLKVDEDGVPLPPDWRMVFDDVTGNNYFVHTVTRETTWERPQDAQPRKAGGVTESEAPATGGKVTDGEDDGDAGGGDGGSESENGADADSAKGGAEHRESGKQNGVTADESQTGRNKWASKWGAGK</sequence>
<keyword evidence="2 6" id="KW-0067">ATP-binding</keyword>
<feature type="compositionally biased region" description="Basic residues" evidence="7">
    <location>
        <begin position="2026"/>
        <end position="2038"/>
    </location>
</feature>
<feature type="domain" description="WW" evidence="8">
    <location>
        <begin position="2046"/>
        <end position="2080"/>
    </location>
</feature>
<dbReference type="PANTHER" id="PTHR13140:SF706">
    <property type="entry name" value="DILUTE CLASS UNCONVENTIONAL MYOSIN, ISOFORM C"/>
    <property type="match status" value="1"/>
</dbReference>
<comment type="similarity">
    <text evidence="6">Belongs to the TRAFAC class myosin-kinesin ATPase superfamily. Myosin family.</text>
</comment>
<dbReference type="GO" id="GO:0005524">
    <property type="term" value="F:ATP binding"/>
    <property type="evidence" value="ECO:0007669"/>
    <property type="project" value="UniProtKB-UniRule"/>
</dbReference>
<feature type="region of interest" description="Disordered" evidence="7">
    <location>
        <begin position="2070"/>
        <end position="2163"/>
    </location>
</feature>
<evidence type="ECO:0000256" key="6">
    <source>
        <dbReference type="PROSITE-ProRule" id="PRU00782"/>
    </source>
</evidence>
<dbReference type="InterPro" id="IPR001202">
    <property type="entry name" value="WW_dom"/>
</dbReference>
<dbReference type="CDD" id="cd00124">
    <property type="entry name" value="MYSc"/>
    <property type="match status" value="1"/>
</dbReference>
<feature type="region of interest" description="Actin-binding" evidence="6">
    <location>
        <begin position="673"/>
        <end position="695"/>
    </location>
</feature>
<dbReference type="Pfam" id="PF00397">
    <property type="entry name" value="WW"/>
    <property type="match status" value="1"/>
</dbReference>
<dbReference type="CDD" id="cd23767">
    <property type="entry name" value="IQCD"/>
    <property type="match status" value="1"/>
</dbReference>
<keyword evidence="11" id="KW-1185">Reference proteome</keyword>
<evidence type="ECO:0000313" key="11">
    <source>
        <dbReference type="Proteomes" id="UP000054408"/>
    </source>
</evidence>
<dbReference type="SUPFAM" id="SSF52540">
    <property type="entry name" value="P-loop containing nucleoside triphosphate hydrolases"/>
    <property type="match status" value="1"/>
</dbReference>
<dbReference type="CDD" id="cd00201">
    <property type="entry name" value="WW"/>
    <property type="match status" value="2"/>
</dbReference>
<dbReference type="PROSITE" id="PS50020">
    <property type="entry name" value="WW_DOMAIN_2"/>
    <property type="match status" value="2"/>
</dbReference>
<dbReference type="InterPro" id="IPR036020">
    <property type="entry name" value="WW_dom_sf"/>
</dbReference>
<accession>A0A0L0D1Q9</accession>
<dbReference type="SMART" id="SM00242">
    <property type="entry name" value="MYSc"/>
    <property type="match status" value="1"/>
</dbReference>
<evidence type="ECO:0000256" key="2">
    <source>
        <dbReference type="ARBA" id="ARBA00022840"/>
    </source>
</evidence>
<dbReference type="EMBL" id="GL349442">
    <property type="protein sequence ID" value="KNC46294.1"/>
    <property type="molecule type" value="Genomic_DNA"/>
</dbReference>
<reference evidence="10 11" key="1">
    <citation type="submission" date="2010-05" db="EMBL/GenBank/DDBJ databases">
        <title>The Genome Sequence of Thecamonas trahens ATCC 50062.</title>
        <authorList>
            <consortium name="The Broad Institute Genome Sequencing Platform"/>
            <person name="Russ C."/>
            <person name="Cuomo C."/>
            <person name="Shea T."/>
            <person name="Young S.K."/>
            <person name="Zeng Q."/>
            <person name="Koehrsen M."/>
            <person name="Haas B."/>
            <person name="Borodovsky M."/>
            <person name="Guigo R."/>
            <person name="Alvarado L."/>
            <person name="Berlin A."/>
            <person name="Bochicchio J."/>
            <person name="Borenstein D."/>
            <person name="Chapman S."/>
            <person name="Chen Z."/>
            <person name="Freedman E."/>
            <person name="Gellesch M."/>
            <person name="Goldberg J."/>
            <person name="Griggs A."/>
            <person name="Gujja S."/>
            <person name="Heilman E."/>
            <person name="Heiman D."/>
            <person name="Hepburn T."/>
            <person name="Howarth C."/>
            <person name="Jen D."/>
            <person name="Larson L."/>
            <person name="Mehta T."/>
            <person name="Park D."/>
            <person name="Pearson M."/>
            <person name="Roberts A."/>
            <person name="Saif S."/>
            <person name="Shenoy N."/>
            <person name="Sisk P."/>
            <person name="Stolte C."/>
            <person name="Sykes S."/>
            <person name="Thomson T."/>
            <person name="Walk T."/>
            <person name="White J."/>
            <person name="Yandava C."/>
            <person name="Burger G."/>
            <person name="Gray M.W."/>
            <person name="Holland P.W.H."/>
            <person name="King N."/>
            <person name="Lang F.B.F."/>
            <person name="Roger A.J."/>
            <person name="Ruiz-Trillo I."/>
            <person name="Lander E."/>
            <person name="Nusbaum C."/>
        </authorList>
    </citation>
    <scope>NUCLEOTIDE SEQUENCE [LARGE SCALE GENOMIC DNA]</scope>
    <source>
        <strain evidence="10 11">ATCC 50062</strain>
    </source>
</reference>
<dbReference type="FunFam" id="1.10.10.820:FF:000001">
    <property type="entry name" value="Myosin heavy chain"/>
    <property type="match status" value="1"/>
</dbReference>
<dbReference type="Proteomes" id="UP000054408">
    <property type="component" value="Unassembled WGS sequence"/>
</dbReference>
<gene>
    <name evidence="10" type="ORF">AMSG_02747</name>
</gene>
<dbReference type="PROSITE" id="PS50096">
    <property type="entry name" value="IQ"/>
    <property type="match status" value="1"/>
</dbReference>
<evidence type="ECO:0000256" key="4">
    <source>
        <dbReference type="ARBA" id="ARBA00023175"/>
    </source>
</evidence>
<dbReference type="OrthoDB" id="6108017at2759"/>
<dbReference type="GO" id="GO:0051015">
    <property type="term" value="F:actin filament binding"/>
    <property type="evidence" value="ECO:0007669"/>
    <property type="project" value="TreeGrafter"/>
</dbReference>
<keyword evidence="5 6" id="KW-0009">Actin-binding</keyword>
<dbReference type="GO" id="GO:0000146">
    <property type="term" value="F:microfilament motor activity"/>
    <property type="evidence" value="ECO:0007669"/>
    <property type="project" value="TreeGrafter"/>
</dbReference>
<proteinExistence type="inferred from homology"/>
<dbReference type="PROSITE" id="PS01159">
    <property type="entry name" value="WW_DOMAIN_1"/>
    <property type="match status" value="1"/>
</dbReference>
<dbReference type="Gene3D" id="1.10.10.820">
    <property type="match status" value="1"/>
</dbReference>
<keyword evidence="3 6" id="KW-0518">Myosin</keyword>
<dbReference type="Gene3D" id="2.20.70.10">
    <property type="match status" value="1"/>
</dbReference>
<dbReference type="Pfam" id="PF00063">
    <property type="entry name" value="Myosin_head"/>
    <property type="match status" value="1"/>
</dbReference>
<dbReference type="RefSeq" id="XP_013760588.1">
    <property type="nucleotide sequence ID" value="XM_013905134.1"/>
</dbReference>
<dbReference type="SMART" id="SM00456">
    <property type="entry name" value="WW"/>
    <property type="match status" value="2"/>
</dbReference>
<keyword evidence="1 6" id="KW-0547">Nucleotide-binding</keyword>
<dbReference type="Gene3D" id="1.20.5.4820">
    <property type="match status" value="1"/>
</dbReference>
<dbReference type="PROSITE" id="PS51456">
    <property type="entry name" value="MYOSIN_MOTOR"/>
    <property type="match status" value="1"/>
</dbReference>
<evidence type="ECO:0000256" key="7">
    <source>
        <dbReference type="SAM" id="MobiDB-lite"/>
    </source>
</evidence>
<dbReference type="PANTHER" id="PTHR13140">
    <property type="entry name" value="MYOSIN"/>
    <property type="match status" value="1"/>
</dbReference>
<evidence type="ECO:0000256" key="1">
    <source>
        <dbReference type="ARBA" id="ARBA00022741"/>
    </source>
</evidence>
<dbReference type="SUPFAM" id="SSF51045">
    <property type="entry name" value="WW domain"/>
    <property type="match status" value="2"/>
</dbReference>
<dbReference type="InterPro" id="IPR001609">
    <property type="entry name" value="Myosin_head_motor_dom-like"/>
</dbReference>
<dbReference type="GO" id="GO:0016020">
    <property type="term" value="C:membrane"/>
    <property type="evidence" value="ECO:0007669"/>
    <property type="project" value="TreeGrafter"/>
</dbReference>
<dbReference type="eggNOG" id="KOG0160">
    <property type="taxonomic scope" value="Eukaryota"/>
</dbReference>
<dbReference type="InterPro" id="IPR036961">
    <property type="entry name" value="Kinesin_motor_dom_sf"/>
</dbReference>
<keyword evidence="4 6" id="KW-0505">Motor protein</keyword>
<dbReference type="STRING" id="461836.A0A0L0D1Q9"/>
<dbReference type="GO" id="GO:0016459">
    <property type="term" value="C:myosin complex"/>
    <property type="evidence" value="ECO:0007669"/>
    <property type="project" value="UniProtKB-KW"/>
</dbReference>